<dbReference type="InterPro" id="IPR036390">
    <property type="entry name" value="WH_DNA-bd_sf"/>
</dbReference>
<evidence type="ECO:0000256" key="3">
    <source>
        <dbReference type="ARBA" id="ARBA00023163"/>
    </source>
</evidence>
<gene>
    <name evidence="5" type="ORF">SAMN02910293_00049</name>
</gene>
<dbReference type="Pfam" id="PF01047">
    <property type="entry name" value="MarR"/>
    <property type="match status" value="1"/>
</dbReference>
<protein>
    <submittedName>
        <fullName evidence="5">DNA-binding transcriptional regulator, MarR family</fullName>
    </submittedName>
</protein>
<dbReference type="PRINTS" id="PR00598">
    <property type="entry name" value="HTHMARR"/>
</dbReference>
<dbReference type="RefSeq" id="WP_018164752.1">
    <property type="nucleotide sequence ID" value="NZ_FMXP01000002.1"/>
</dbReference>
<sequence>MTELSSLLYKLKTTDQKVTQLFENKLSISLTRYEILQRLLELAPCSQVALQESLQIDQAAITRHLKILEEEGYISRHRNPQNQRQLIVNLRGKALHDLQDQPSEQHLSVKQQMQDIFTAEESETLSNLLDKLINGLENITF</sequence>
<keyword evidence="6" id="KW-1185">Reference proteome</keyword>
<accession>A0A1G6A0A2</accession>
<dbReference type="GO" id="GO:0003700">
    <property type="term" value="F:DNA-binding transcription factor activity"/>
    <property type="evidence" value="ECO:0007669"/>
    <property type="project" value="InterPro"/>
</dbReference>
<dbReference type="InterPro" id="IPR011991">
    <property type="entry name" value="ArsR-like_HTH"/>
</dbReference>
<dbReference type="PANTHER" id="PTHR42756:SF1">
    <property type="entry name" value="TRANSCRIPTIONAL REPRESSOR OF EMRAB OPERON"/>
    <property type="match status" value="1"/>
</dbReference>
<keyword evidence="3" id="KW-0804">Transcription</keyword>
<reference evidence="5 6" key="1">
    <citation type="submission" date="2016-10" db="EMBL/GenBank/DDBJ databases">
        <authorList>
            <person name="de Groot N.N."/>
        </authorList>
    </citation>
    <scope>NUCLEOTIDE SEQUENCE [LARGE SCALE GENOMIC DNA]</scope>
    <source>
        <strain evidence="5 6">A-4</strain>
    </source>
</reference>
<name>A0A1G6A0A2_9STRE</name>
<dbReference type="InterPro" id="IPR000835">
    <property type="entry name" value="HTH_MarR-typ"/>
</dbReference>
<dbReference type="CDD" id="cd00090">
    <property type="entry name" value="HTH_ARSR"/>
    <property type="match status" value="1"/>
</dbReference>
<keyword evidence="2 5" id="KW-0238">DNA-binding</keyword>
<evidence type="ECO:0000313" key="5">
    <source>
        <dbReference type="EMBL" id="SDB01676.1"/>
    </source>
</evidence>
<dbReference type="AlphaFoldDB" id="A0A1G6A0A2"/>
<evidence type="ECO:0000259" key="4">
    <source>
        <dbReference type="PROSITE" id="PS50995"/>
    </source>
</evidence>
<dbReference type="PANTHER" id="PTHR42756">
    <property type="entry name" value="TRANSCRIPTIONAL REGULATOR, MARR"/>
    <property type="match status" value="1"/>
</dbReference>
<dbReference type="InterPro" id="IPR036388">
    <property type="entry name" value="WH-like_DNA-bd_sf"/>
</dbReference>
<feature type="domain" description="HTH marR-type" evidence="4">
    <location>
        <begin position="1"/>
        <end position="134"/>
    </location>
</feature>
<dbReference type="PROSITE" id="PS50995">
    <property type="entry name" value="HTH_MARR_2"/>
    <property type="match status" value="1"/>
</dbReference>
<evidence type="ECO:0000313" key="6">
    <source>
        <dbReference type="Proteomes" id="UP000182508"/>
    </source>
</evidence>
<keyword evidence="1" id="KW-0805">Transcription regulation</keyword>
<dbReference type="Gene3D" id="1.10.10.10">
    <property type="entry name" value="Winged helix-like DNA-binding domain superfamily/Winged helix DNA-binding domain"/>
    <property type="match status" value="1"/>
</dbReference>
<dbReference type="EMBL" id="FMXP01000002">
    <property type="protein sequence ID" value="SDB01676.1"/>
    <property type="molecule type" value="Genomic_DNA"/>
</dbReference>
<dbReference type="SUPFAM" id="SSF46785">
    <property type="entry name" value="Winged helix' DNA-binding domain"/>
    <property type="match status" value="1"/>
</dbReference>
<dbReference type="eggNOG" id="COG1846">
    <property type="taxonomic scope" value="Bacteria"/>
</dbReference>
<dbReference type="SMART" id="SM00347">
    <property type="entry name" value="HTH_MARR"/>
    <property type="match status" value="1"/>
</dbReference>
<evidence type="ECO:0000256" key="1">
    <source>
        <dbReference type="ARBA" id="ARBA00023015"/>
    </source>
</evidence>
<dbReference type="GO" id="GO:0003677">
    <property type="term" value="F:DNA binding"/>
    <property type="evidence" value="ECO:0007669"/>
    <property type="project" value="UniProtKB-KW"/>
</dbReference>
<evidence type="ECO:0000256" key="2">
    <source>
        <dbReference type="ARBA" id="ARBA00023125"/>
    </source>
</evidence>
<proteinExistence type="predicted"/>
<organism evidence="5 6">
    <name type="scientific">Streptococcus henryi</name>
    <dbReference type="NCBI Taxonomy" id="439219"/>
    <lineage>
        <taxon>Bacteria</taxon>
        <taxon>Bacillati</taxon>
        <taxon>Bacillota</taxon>
        <taxon>Bacilli</taxon>
        <taxon>Lactobacillales</taxon>
        <taxon>Streptococcaceae</taxon>
        <taxon>Streptococcus</taxon>
    </lineage>
</organism>
<dbReference type="STRING" id="439219.SAMN02910293_00049"/>
<dbReference type="Proteomes" id="UP000182508">
    <property type="component" value="Unassembled WGS sequence"/>
</dbReference>